<feature type="compositionally biased region" description="Low complexity" evidence="1">
    <location>
        <begin position="156"/>
        <end position="188"/>
    </location>
</feature>
<feature type="signal peptide" evidence="3">
    <location>
        <begin position="1"/>
        <end position="27"/>
    </location>
</feature>
<evidence type="ECO:0000256" key="1">
    <source>
        <dbReference type="SAM" id="MobiDB-lite"/>
    </source>
</evidence>
<evidence type="ECO:0000256" key="2">
    <source>
        <dbReference type="SAM" id="Phobius"/>
    </source>
</evidence>
<feature type="region of interest" description="Disordered" evidence="1">
    <location>
        <begin position="384"/>
        <end position="507"/>
    </location>
</feature>
<keyword evidence="2" id="KW-0812">Transmembrane</keyword>
<accession>A0AAN6N9B1</accession>
<feature type="compositionally biased region" description="Basic and acidic residues" evidence="1">
    <location>
        <begin position="445"/>
        <end position="461"/>
    </location>
</feature>
<reference evidence="5" key="1">
    <citation type="journal article" date="2023" name="Mol. Phylogenet. Evol.">
        <title>Genome-scale phylogeny and comparative genomics of the fungal order Sordariales.</title>
        <authorList>
            <person name="Hensen N."/>
            <person name="Bonometti L."/>
            <person name="Westerberg I."/>
            <person name="Brannstrom I.O."/>
            <person name="Guillou S."/>
            <person name="Cros-Aarteil S."/>
            <person name="Calhoun S."/>
            <person name="Haridas S."/>
            <person name="Kuo A."/>
            <person name="Mondo S."/>
            <person name="Pangilinan J."/>
            <person name="Riley R."/>
            <person name="LaButti K."/>
            <person name="Andreopoulos B."/>
            <person name="Lipzen A."/>
            <person name="Chen C."/>
            <person name="Yan M."/>
            <person name="Daum C."/>
            <person name="Ng V."/>
            <person name="Clum A."/>
            <person name="Steindorff A."/>
            <person name="Ohm R.A."/>
            <person name="Martin F."/>
            <person name="Silar P."/>
            <person name="Natvig D.O."/>
            <person name="Lalanne C."/>
            <person name="Gautier V."/>
            <person name="Ament-Velasquez S.L."/>
            <person name="Kruys A."/>
            <person name="Hutchinson M.I."/>
            <person name="Powell A.J."/>
            <person name="Barry K."/>
            <person name="Miller A.N."/>
            <person name="Grigoriev I.V."/>
            <person name="Debuchy R."/>
            <person name="Gladieux P."/>
            <person name="Hiltunen Thoren M."/>
            <person name="Johannesson H."/>
        </authorList>
    </citation>
    <scope>NUCLEOTIDE SEQUENCE [LARGE SCALE GENOMIC DNA]</scope>
    <source>
        <strain evidence="5">CBS 340.73</strain>
    </source>
</reference>
<feature type="chain" id="PRO_5042934882" description="Mid2 domain-containing protein" evidence="3">
    <location>
        <begin position="28"/>
        <end position="507"/>
    </location>
</feature>
<feature type="region of interest" description="Disordered" evidence="1">
    <location>
        <begin position="149"/>
        <end position="210"/>
    </location>
</feature>
<feature type="compositionally biased region" description="Low complexity" evidence="1">
    <location>
        <begin position="342"/>
        <end position="351"/>
    </location>
</feature>
<keyword evidence="3" id="KW-0732">Signal</keyword>
<dbReference type="Proteomes" id="UP001303473">
    <property type="component" value="Unassembled WGS sequence"/>
</dbReference>
<feature type="transmembrane region" description="Helical" evidence="2">
    <location>
        <begin position="215"/>
        <end position="238"/>
    </location>
</feature>
<name>A0AAN6N9B1_9PEZI</name>
<feature type="region of interest" description="Disordered" evidence="1">
    <location>
        <begin position="242"/>
        <end position="262"/>
    </location>
</feature>
<comment type="caution">
    <text evidence="4">The sequence shown here is derived from an EMBL/GenBank/DDBJ whole genome shotgun (WGS) entry which is preliminary data.</text>
</comment>
<feature type="region of interest" description="Disordered" evidence="1">
    <location>
        <begin position="327"/>
        <end position="353"/>
    </location>
</feature>
<evidence type="ECO:0000256" key="3">
    <source>
        <dbReference type="SAM" id="SignalP"/>
    </source>
</evidence>
<keyword evidence="2" id="KW-0472">Membrane</keyword>
<evidence type="ECO:0008006" key="6">
    <source>
        <dbReference type="Google" id="ProtNLM"/>
    </source>
</evidence>
<keyword evidence="5" id="KW-1185">Reference proteome</keyword>
<evidence type="ECO:0000313" key="5">
    <source>
        <dbReference type="Proteomes" id="UP001303473"/>
    </source>
</evidence>
<proteinExistence type="predicted"/>
<feature type="compositionally biased region" description="Gly residues" evidence="1">
    <location>
        <begin position="397"/>
        <end position="409"/>
    </location>
</feature>
<gene>
    <name evidence="4" type="ORF">QBC46DRAFT_353185</name>
</gene>
<dbReference type="EMBL" id="MU853782">
    <property type="protein sequence ID" value="KAK3941545.1"/>
    <property type="molecule type" value="Genomic_DNA"/>
</dbReference>
<dbReference type="AlphaFoldDB" id="A0AAN6N9B1"/>
<keyword evidence="2" id="KW-1133">Transmembrane helix</keyword>
<evidence type="ECO:0000313" key="4">
    <source>
        <dbReference type="EMBL" id="KAK3941545.1"/>
    </source>
</evidence>
<organism evidence="4 5">
    <name type="scientific">Diplogelasinospora grovesii</name>
    <dbReference type="NCBI Taxonomy" id="303347"/>
    <lineage>
        <taxon>Eukaryota</taxon>
        <taxon>Fungi</taxon>
        <taxon>Dikarya</taxon>
        <taxon>Ascomycota</taxon>
        <taxon>Pezizomycotina</taxon>
        <taxon>Sordariomycetes</taxon>
        <taxon>Sordariomycetidae</taxon>
        <taxon>Sordariales</taxon>
        <taxon>Diplogelasinosporaceae</taxon>
        <taxon>Diplogelasinospora</taxon>
    </lineage>
</organism>
<feature type="compositionally biased region" description="Low complexity" evidence="1">
    <location>
        <begin position="196"/>
        <end position="206"/>
    </location>
</feature>
<sequence>MRTSRRPLRAVVTVVVAAIWATTTASAYPANDLLLFGRQSSTCAATYSQCDVANFPNYFCCPTGQNCLNLAGNTTLLCCPSGADCSRIQPISCDITQQDGKKNPTAVIKTTALKGTLGHCGEGTCCPFGYSCTGDGQCQMNANQNAVPFQSGTGTGTTPTVSTSPSSSVSSSSSPSSTGTSSPDQTGGSATGGSGSSPTPSSETGGTNEGPAMPVIIGASVGAALFLLAAGLVAWVLMRKRKSDKRESSGGGPNSLKLTRSTSSFGNIISNPIMAQNAMRTDFVRGAAAAPQIPPIQPRYATAQTTATATAEPASVTGAFVRDSVDSADGLTDRDNAPKPSAAATTTTTTTRNLTARQSSIAYGYGAPQTSPYANYINYSASNSPNRSGGTPDYSGGSYGEGGGGGYGSGDDENELLPRTPTRPAREPSSVSINVFADPRTITPDSRDGRDDSREREEDRRRRISHLTTFTQMMEEADLGPVARGQSYVPYNGSNEQGSPMPRRPGR</sequence>
<protein>
    <recommendedName>
        <fullName evidence="6">Mid2 domain-containing protein</fullName>
    </recommendedName>
</protein>